<dbReference type="RefSeq" id="WP_138643819.1">
    <property type="nucleotide sequence ID" value="NZ_VCKW01000015.1"/>
</dbReference>
<feature type="region of interest" description="Disordered" evidence="1">
    <location>
        <begin position="76"/>
        <end position="104"/>
    </location>
</feature>
<dbReference type="Pfam" id="PF19631">
    <property type="entry name" value="Trypco2"/>
    <property type="match status" value="1"/>
</dbReference>
<evidence type="ECO:0000313" key="3">
    <source>
        <dbReference type="EMBL" id="TMR06425.1"/>
    </source>
</evidence>
<dbReference type="AlphaFoldDB" id="A0A5C4JIR0"/>
<dbReference type="Proteomes" id="UP000309174">
    <property type="component" value="Unassembled WGS sequence"/>
</dbReference>
<evidence type="ECO:0000313" key="4">
    <source>
        <dbReference type="Proteomes" id="UP000309174"/>
    </source>
</evidence>
<reference evidence="3 4" key="1">
    <citation type="submission" date="2019-05" db="EMBL/GenBank/DDBJ databases">
        <title>Draft genome sequence of Actinomadura sp. 14C53.</title>
        <authorList>
            <person name="Saricaoglu S."/>
            <person name="Isik K."/>
        </authorList>
    </citation>
    <scope>NUCLEOTIDE SEQUENCE [LARGE SCALE GENOMIC DNA]</scope>
    <source>
        <strain evidence="3 4">14C53</strain>
    </source>
</reference>
<comment type="caution">
    <text evidence="3">The sequence shown here is derived from an EMBL/GenBank/DDBJ whole genome shotgun (WGS) entry which is preliminary data.</text>
</comment>
<protein>
    <recommendedName>
        <fullName evidence="2">Trypsin-co-occurring domain-containing protein</fullName>
    </recommendedName>
</protein>
<accession>A0A5C4JIR0</accession>
<evidence type="ECO:0000259" key="2">
    <source>
        <dbReference type="Pfam" id="PF19631"/>
    </source>
</evidence>
<gene>
    <name evidence="3" type="ORF">ETD83_04850</name>
</gene>
<evidence type="ECO:0000256" key="1">
    <source>
        <dbReference type="SAM" id="MobiDB-lite"/>
    </source>
</evidence>
<feature type="compositionally biased region" description="Basic residues" evidence="1">
    <location>
        <begin position="77"/>
        <end position="88"/>
    </location>
</feature>
<organism evidence="3 4">
    <name type="scientific">Actinomadura soli</name>
    <dbReference type="NCBI Taxonomy" id="2508997"/>
    <lineage>
        <taxon>Bacteria</taxon>
        <taxon>Bacillati</taxon>
        <taxon>Actinomycetota</taxon>
        <taxon>Actinomycetes</taxon>
        <taxon>Streptosporangiales</taxon>
        <taxon>Thermomonosporaceae</taxon>
        <taxon>Actinomadura</taxon>
    </lineage>
</organism>
<dbReference type="OrthoDB" id="4228195at2"/>
<feature type="domain" description="Trypsin-co-occurring" evidence="2">
    <location>
        <begin position="12"/>
        <end position="88"/>
    </location>
</feature>
<keyword evidence="4" id="KW-1185">Reference proteome</keyword>
<dbReference type="InterPro" id="IPR045608">
    <property type="entry name" value="Trypco2"/>
</dbReference>
<dbReference type="EMBL" id="VCKW01000015">
    <property type="protein sequence ID" value="TMR06425.1"/>
    <property type="molecule type" value="Genomic_DNA"/>
</dbReference>
<proteinExistence type="predicted"/>
<sequence length="104" mass="11172">MDREPLPDGILDLPDAIELLRDQVVQAQLQASPAGIKFLLEEVTVELAAELVKTTSGGGGLRFAVVSADAKLERSSRNSHKVTVRMRPRTATGGDVEVSDDDDD</sequence>
<name>A0A5C4JIR0_9ACTN</name>